<feature type="chain" id="PRO_5044816712" evidence="2">
    <location>
        <begin position="32"/>
        <end position="72"/>
    </location>
</feature>
<dbReference type="EMBL" id="JANQDX010000018">
    <property type="protein sequence ID" value="KAL0906768.1"/>
    <property type="molecule type" value="Genomic_DNA"/>
</dbReference>
<feature type="signal peptide" evidence="2">
    <location>
        <begin position="1"/>
        <end position="31"/>
    </location>
</feature>
<reference evidence="3 4" key="1">
    <citation type="journal article" date="2024" name="Plant Biotechnol. J.">
        <title>Dendrobium thyrsiflorum genome and its molecular insights into genes involved in important horticultural traits.</title>
        <authorList>
            <person name="Chen B."/>
            <person name="Wang J.Y."/>
            <person name="Zheng P.J."/>
            <person name="Li K.L."/>
            <person name="Liang Y.M."/>
            <person name="Chen X.F."/>
            <person name="Zhang C."/>
            <person name="Zhao X."/>
            <person name="He X."/>
            <person name="Zhang G.Q."/>
            <person name="Liu Z.J."/>
            <person name="Xu Q."/>
        </authorList>
    </citation>
    <scope>NUCLEOTIDE SEQUENCE [LARGE SCALE GENOMIC DNA]</scope>
    <source>
        <strain evidence="3">GZMU011</strain>
    </source>
</reference>
<accession>A0ABD0U3Z2</accession>
<comment type="caution">
    <text evidence="3">The sequence shown here is derived from an EMBL/GenBank/DDBJ whole genome shotgun (WGS) entry which is preliminary data.</text>
</comment>
<organism evidence="3 4">
    <name type="scientific">Dendrobium thyrsiflorum</name>
    <name type="common">Pinecone-like raceme dendrobium</name>
    <name type="synonym">Orchid</name>
    <dbReference type="NCBI Taxonomy" id="117978"/>
    <lineage>
        <taxon>Eukaryota</taxon>
        <taxon>Viridiplantae</taxon>
        <taxon>Streptophyta</taxon>
        <taxon>Embryophyta</taxon>
        <taxon>Tracheophyta</taxon>
        <taxon>Spermatophyta</taxon>
        <taxon>Magnoliopsida</taxon>
        <taxon>Liliopsida</taxon>
        <taxon>Asparagales</taxon>
        <taxon>Orchidaceae</taxon>
        <taxon>Epidendroideae</taxon>
        <taxon>Malaxideae</taxon>
        <taxon>Dendrobiinae</taxon>
        <taxon>Dendrobium</taxon>
    </lineage>
</organism>
<evidence type="ECO:0000313" key="3">
    <source>
        <dbReference type="EMBL" id="KAL0906768.1"/>
    </source>
</evidence>
<dbReference type="Proteomes" id="UP001552299">
    <property type="component" value="Unassembled WGS sequence"/>
</dbReference>
<feature type="region of interest" description="Disordered" evidence="1">
    <location>
        <begin position="41"/>
        <end position="72"/>
    </location>
</feature>
<dbReference type="AlphaFoldDB" id="A0ABD0U3Z2"/>
<evidence type="ECO:0000256" key="1">
    <source>
        <dbReference type="SAM" id="MobiDB-lite"/>
    </source>
</evidence>
<evidence type="ECO:0000256" key="2">
    <source>
        <dbReference type="SAM" id="SignalP"/>
    </source>
</evidence>
<gene>
    <name evidence="3" type="ORF">M5K25_025288</name>
</gene>
<evidence type="ECO:0000313" key="4">
    <source>
        <dbReference type="Proteomes" id="UP001552299"/>
    </source>
</evidence>
<sequence length="72" mass="7567">MESHTSSSNKLLMAAFLFLLICPNQSTRTLSDPLQIAAGGLTPSPGHRKLGRSVELTPPAPEANASVSTFVC</sequence>
<keyword evidence="4" id="KW-1185">Reference proteome</keyword>
<keyword evidence="2" id="KW-0732">Signal</keyword>
<protein>
    <submittedName>
        <fullName evidence="3">Uncharacterized protein</fullName>
    </submittedName>
</protein>
<name>A0ABD0U3Z2_DENTH</name>
<proteinExistence type="predicted"/>